<dbReference type="EMBL" id="FODJ01000007">
    <property type="protein sequence ID" value="SEO40175.1"/>
    <property type="molecule type" value="Genomic_DNA"/>
</dbReference>
<dbReference type="Pfam" id="PF13487">
    <property type="entry name" value="HD_5"/>
    <property type="match status" value="1"/>
</dbReference>
<dbReference type="STRING" id="872970.SAMN04488134_10744"/>
<protein>
    <submittedName>
        <fullName evidence="2">HD-GYP domain, c-di-GMP phosphodiesterase class II (Or its inactivated variant)</fullName>
    </submittedName>
</protein>
<gene>
    <name evidence="2" type="ORF">SAMN04488134_10744</name>
</gene>
<dbReference type="RefSeq" id="WP_091497776.1">
    <property type="nucleotide sequence ID" value="NZ_FODJ01000007.1"/>
</dbReference>
<dbReference type="SUPFAM" id="SSF109604">
    <property type="entry name" value="HD-domain/PDEase-like"/>
    <property type="match status" value="1"/>
</dbReference>
<proteinExistence type="predicted"/>
<name>A0A1H8PE18_9BACI</name>
<dbReference type="PROSITE" id="PS51832">
    <property type="entry name" value="HD_GYP"/>
    <property type="match status" value="1"/>
</dbReference>
<dbReference type="InterPro" id="IPR037522">
    <property type="entry name" value="HD_GYP_dom"/>
</dbReference>
<evidence type="ECO:0000313" key="3">
    <source>
        <dbReference type="Proteomes" id="UP000199300"/>
    </source>
</evidence>
<keyword evidence="3" id="KW-1185">Reference proteome</keyword>
<feature type="domain" description="HD-GYP" evidence="1">
    <location>
        <begin position="126"/>
        <end position="321"/>
    </location>
</feature>
<dbReference type="PANTHER" id="PTHR43155">
    <property type="entry name" value="CYCLIC DI-GMP PHOSPHODIESTERASE PA4108-RELATED"/>
    <property type="match status" value="1"/>
</dbReference>
<dbReference type="PANTHER" id="PTHR43155:SF2">
    <property type="entry name" value="CYCLIC DI-GMP PHOSPHODIESTERASE PA4108"/>
    <property type="match status" value="1"/>
</dbReference>
<dbReference type="CDD" id="cd00077">
    <property type="entry name" value="HDc"/>
    <property type="match status" value="1"/>
</dbReference>
<dbReference type="Proteomes" id="UP000199300">
    <property type="component" value="Unassembled WGS sequence"/>
</dbReference>
<dbReference type="InterPro" id="IPR003607">
    <property type="entry name" value="HD/PDEase_dom"/>
</dbReference>
<sequence length="368" mass="42017">MIKLIVHPSQLVPNCIISADVYGKSNQPIIASQTVVQEVHIDVLKRFLIDNVEVEPILANGNPFSPKKRSKKEASQSIVAQENYIKTFKSFYLETVTCYQQMFKRWQSGEQIDIHELRQLIVPLLEQIEHNHVAIFMLAEQASEEDYFFHQSVATSLLSGMLAKYAGFNNDWIQVSLAALLADAGMAKLTDSLLSKRKHLSQIEMVNMKKHPVLSYRYVEKKSSLSNNVKLAILQHHERIDGRGYPLALTGNKINPYAKILSIAISYFILSFDRYNQGKPPVFLALSDMQQLVDKQIDQQYFAAFVDVFEKRLSGKSAYLTNGQIGIIKQINMRKEWSIEIYLDATDEMLVINENNLHDLAYLAMVED</sequence>
<organism evidence="2 3">
    <name type="scientific">Amphibacillus marinus</name>
    <dbReference type="NCBI Taxonomy" id="872970"/>
    <lineage>
        <taxon>Bacteria</taxon>
        <taxon>Bacillati</taxon>
        <taxon>Bacillota</taxon>
        <taxon>Bacilli</taxon>
        <taxon>Bacillales</taxon>
        <taxon>Bacillaceae</taxon>
        <taxon>Amphibacillus</taxon>
    </lineage>
</organism>
<dbReference type="AlphaFoldDB" id="A0A1H8PE18"/>
<dbReference type="Gene3D" id="1.10.3210.10">
    <property type="entry name" value="Hypothetical protein af1432"/>
    <property type="match status" value="1"/>
</dbReference>
<evidence type="ECO:0000259" key="1">
    <source>
        <dbReference type="PROSITE" id="PS51832"/>
    </source>
</evidence>
<accession>A0A1H8PE18</accession>
<reference evidence="2 3" key="1">
    <citation type="submission" date="2016-10" db="EMBL/GenBank/DDBJ databases">
        <authorList>
            <person name="de Groot N.N."/>
        </authorList>
    </citation>
    <scope>NUCLEOTIDE SEQUENCE [LARGE SCALE GENOMIC DNA]</scope>
    <source>
        <strain evidence="2 3">CGMCC 1.10434</strain>
    </source>
</reference>
<dbReference type="OrthoDB" id="9759601at2"/>
<evidence type="ECO:0000313" key="2">
    <source>
        <dbReference type="EMBL" id="SEO40175.1"/>
    </source>
</evidence>